<organism evidence="1">
    <name type="scientific">Tanacetum cinerariifolium</name>
    <name type="common">Dalmatian daisy</name>
    <name type="synonym">Chrysanthemum cinerariifolium</name>
    <dbReference type="NCBI Taxonomy" id="118510"/>
    <lineage>
        <taxon>Eukaryota</taxon>
        <taxon>Viridiplantae</taxon>
        <taxon>Streptophyta</taxon>
        <taxon>Embryophyta</taxon>
        <taxon>Tracheophyta</taxon>
        <taxon>Spermatophyta</taxon>
        <taxon>Magnoliopsida</taxon>
        <taxon>eudicotyledons</taxon>
        <taxon>Gunneridae</taxon>
        <taxon>Pentapetalae</taxon>
        <taxon>asterids</taxon>
        <taxon>campanulids</taxon>
        <taxon>Asterales</taxon>
        <taxon>Asteraceae</taxon>
        <taxon>Asteroideae</taxon>
        <taxon>Anthemideae</taxon>
        <taxon>Anthemidinae</taxon>
        <taxon>Tanacetum</taxon>
    </lineage>
</organism>
<reference evidence="1" key="1">
    <citation type="journal article" date="2019" name="Sci. Rep.">
        <title>Draft genome of Tanacetum cinerariifolium, the natural source of mosquito coil.</title>
        <authorList>
            <person name="Yamashiro T."/>
            <person name="Shiraishi A."/>
            <person name="Satake H."/>
            <person name="Nakayama K."/>
        </authorList>
    </citation>
    <scope>NUCLEOTIDE SEQUENCE</scope>
</reference>
<gene>
    <name evidence="1" type="ORF">Tci_037351</name>
</gene>
<name>A0A6L2LU88_TANCI</name>
<protein>
    <submittedName>
        <fullName evidence="1">Uncharacterized protein</fullName>
    </submittedName>
</protein>
<dbReference type="EMBL" id="BKCJ010005188">
    <property type="protein sequence ID" value="GEU65373.1"/>
    <property type="molecule type" value="Genomic_DNA"/>
</dbReference>
<comment type="caution">
    <text evidence="1">The sequence shown here is derived from an EMBL/GenBank/DDBJ whole genome shotgun (WGS) entry which is preliminary data.</text>
</comment>
<accession>A0A6L2LU88</accession>
<proteinExistence type="predicted"/>
<dbReference type="AlphaFoldDB" id="A0A6L2LU88"/>
<sequence length="137" mass="15878">MTDTGDTMTFRPMTIETTIQVIRIFDRFRTLHTHNLQSSSLKHAYILPAMVSQLLLAPLDRTYMRQDVNHRVVKSDIINFPNNRQGNRHLNHQSVEQLRVANEPVLNQANSSVCHQLHNTFNMHIYGPDLLSMCNQL</sequence>
<evidence type="ECO:0000313" key="1">
    <source>
        <dbReference type="EMBL" id="GEU65373.1"/>
    </source>
</evidence>